<dbReference type="GO" id="GO:0005829">
    <property type="term" value="C:cytosol"/>
    <property type="evidence" value="ECO:0007669"/>
    <property type="project" value="TreeGrafter"/>
</dbReference>
<dbReference type="GO" id="GO:0005634">
    <property type="term" value="C:nucleus"/>
    <property type="evidence" value="ECO:0007669"/>
    <property type="project" value="TreeGrafter"/>
</dbReference>
<dbReference type="GO" id="GO:0004001">
    <property type="term" value="F:adenosine kinase activity"/>
    <property type="evidence" value="ECO:0007669"/>
    <property type="project" value="UniProtKB-UniRule"/>
</dbReference>
<keyword evidence="11" id="KW-0460">Magnesium</keyword>
<dbReference type="SUPFAM" id="SSF53613">
    <property type="entry name" value="Ribokinase-like"/>
    <property type="match status" value="1"/>
</dbReference>
<comment type="pathway">
    <text evidence="2 11">Purine metabolism; AMP biosynthesis via salvage pathway; AMP from adenosine: step 1/1.</text>
</comment>
<dbReference type="Proteomes" id="UP001370490">
    <property type="component" value="Unassembled WGS sequence"/>
</dbReference>
<comment type="catalytic activity">
    <reaction evidence="11">
        <text>adenosine + ATP = AMP + ADP + H(+)</text>
        <dbReference type="Rhea" id="RHEA:20824"/>
        <dbReference type="ChEBI" id="CHEBI:15378"/>
        <dbReference type="ChEBI" id="CHEBI:16335"/>
        <dbReference type="ChEBI" id="CHEBI:30616"/>
        <dbReference type="ChEBI" id="CHEBI:456215"/>
        <dbReference type="ChEBI" id="CHEBI:456216"/>
        <dbReference type="EC" id="2.7.1.20"/>
    </reaction>
</comment>
<dbReference type="GO" id="GO:0044209">
    <property type="term" value="P:AMP salvage"/>
    <property type="evidence" value="ECO:0007669"/>
    <property type="project" value="UniProtKB-UniRule"/>
</dbReference>
<evidence type="ECO:0000313" key="13">
    <source>
        <dbReference type="EMBL" id="KAK6942804.1"/>
    </source>
</evidence>
<evidence type="ECO:0000256" key="9">
    <source>
        <dbReference type="ARBA" id="ARBA00022840"/>
    </source>
</evidence>
<feature type="active site" description="Proton acceptor" evidence="10">
    <location>
        <position position="245"/>
    </location>
</feature>
<evidence type="ECO:0000256" key="7">
    <source>
        <dbReference type="ARBA" id="ARBA00022741"/>
    </source>
</evidence>
<comment type="cofactor">
    <cofactor evidence="1 11">
        <name>Mg(2+)</name>
        <dbReference type="ChEBI" id="CHEBI:18420"/>
    </cofactor>
</comment>
<comment type="function">
    <text evidence="11">ATP dependent phosphorylation of adenosine and other related nucleoside analogs to monophosphate derivatives.</text>
</comment>
<dbReference type="InterPro" id="IPR029056">
    <property type="entry name" value="Ribokinase-like"/>
</dbReference>
<evidence type="ECO:0000313" key="14">
    <source>
        <dbReference type="Proteomes" id="UP001370490"/>
    </source>
</evidence>
<evidence type="ECO:0000256" key="6">
    <source>
        <dbReference type="ARBA" id="ARBA00022726"/>
    </source>
</evidence>
<organism evidence="13 14">
    <name type="scientific">Dillenia turbinata</name>
    <dbReference type="NCBI Taxonomy" id="194707"/>
    <lineage>
        <taxon>Eukaryota</taxon>
        <taxon>Viridiplantae</taxon>
        <taxon>Streptophyta</taxon>
        <taxon>Embryophyta</taxon>
        <taxon>Tracheophyta</taxon>
        <taxon>Spermatophyta</taxon>
        <taxon>Magnoliopsida</taxon>
        <taxon>eudicotyledons</taxon>
        <taxon>Gunneridae</taxon>
        <taxon>Pentapetalae</taxon>
        <taxon>Dilleniales</taxon>
        <taxon>Dilleniaceae</taxon>
        <taxon>Dillenia</taxon>
    </lineage>
</organism>
<dbReference type="AlphaFoldDB" id="A0AAN8VYS3"/>
<dbReference type="PANTHER" id="PTHR45769">
    <property type="entry name" value="ADENOSINE KINASE"/>
    <property type="match status" value="1"/>
</dbReference>
<dbReference type="Pfam" id="PF00294">
    <property type="entry name" value="PfkB"/>
    <property type="match status" value="2"/>
</dbReference>
<dbReference type="EC" id="2.7.1.20" evidence="4 11"/>
<dbReference type="PANTHER" id="PTHR45769:SF3">
    <property type="entry name" value="ADENOSINE KINASE"/>
    <property type="match status" value="1"/>
</dbReference>
<comment type="similarity">
    <text evidence="3 11">Belongs to the carbohydrate kinase PfkB family.</text>
</comment>
<keyword evidence="8 11" id="KW-0418">Kinase</keyword>
<evidence type="ECO:0000256" key="3">
    <source>
        <dbReference type="ARBA" id="ARBA00010688"/>
    </source>
</evidence>
<evidence type="ECO:0000256" key="11">
    <source>
        <dbReference type="RuleBase" id="RU368116"/>
    </source>
</evidence>
<comment type="caution">
    <text evidence="13">The sequence shown here is derived from an EMBL/GenBank/DDBJ whole genome shotgun (WGS) entry which is preliminary data.</text>
</comment>
<evidence type="ECO:0000256" key="5">
    <source>
        <dbReference type="ARBA" id="ARBA00022679"/>
    </source>
</evidence>
<keyword evidence="5 11" id="KW-0808">Transferase</keyword>
<evidence type="ECO:0000259" key="12">
    <source>
        <dbReference type="Pfam" id="PF00294"/>
    </source>
</evidence>
<name>A0AAN8VYS3_9MAGN</name>
<gene>
    <name evidence="13" type="ORF">RJ641_028181</name>
</gene>
<feature type="domain" description="Carbohydrate kinase PfkB" evidence="12">
    <location>
        <begin position="232"/>
        <end position="283"/>
    </location>
</feature>
<feature type="domain" description="Carbohydrate kinase PfkB" evidence="12">
    <location>
        <begin position="72"/>
        <end position="148"/>
    </location>
</feature>
<evidence type="ECO:0000256" key="1">
    <source>
        <dbReference type="ARBA" id="ARBA00001946"/>
    </source>
</evidence>
<keyword evidence="14" id="KW-1185">Reference proteome</keyword>
<evidence type="ECO:0000256" key="8">
    <source>
        <dbReference type="ARBA" id="ARBA00022777"/>
    </source>
</evidence>
<dbReference type="GO" id="GO:0006166">
    <property type="term" value="P:purine ribonucleoside salvage"/>
    <property type="evidence" value="ECO:0007669"/>
    <property type="project" value="UniProtKB-KW"/>
</dbReference>
<proteinExistence type="inferred from homology"/>
<evidence type="ECO:0000256" key="10">
    <source>
        <dbReference type="PIRSR" id="PIRSR601805-1"/>
    </source>
</evidence>
<protein>
    <recommendedName>
        <fullName evidence="4 11">Adenosine kinase</fullName>
        <shortName evidence="11">AK</shortName>
        <ecNumber evidence="4 11">2.7.1.20</ecNumber>
    </recommendedName>
    <alternativeName>
        <fullName evidence="11">Adenosine 5'-phosphotransferase</fullName>
    </alternativeName>
</protein>
<dbReference type="GO" id="GO:0005524">
    <property type="term" value="F:ATP binding"/>
    <property type="evidence" value="ECO:0007669"/>
    <property type="project" value="UniProtKB-UniRule"/>
</dbReference>
<dbReference type="GO" id="GO:0006144">
    <property type="term" value="P:purine nucleobase metabolic process"/>
    <property type="evidence" value="ECO:0007669"/>
    <property type="project" value="TreeGrafter"/>
</dbReference>
<dbReference type="InterPro" id="IPR011611">
    <property type="entry name" value="PfkB_dom"/>
</dbReference>
<keyword evidence="7 11" id="KW-0547">Nucleotide-binding</keyword>
<sequence>MKRSQQQTLKEKAWVEETHAKSERDLGIRLDKDLGIKGQESKIVGRSNWAGKMKRDQEGSGPLCPMGVRYDEMATKYNMVYRAGGAMQNSIRVAFLQWILQVPGLTTYIGCIGKDKFGEEMKRSCKLVGVSYYEDDLTPTATCAVCVMGVERAKYFYIAGFFLPVSPDSFLLAAEHAAASDKVCGLCFWKSDRSMSVLKSSSYWDACYNQTENVEEIALKIFQCPKASVILLPNENLVDTNGAGDAFVGEFLSQLVLEKPIEDCTGAGCYVANVSPQSFGLILSRDLVQVSRSLLGGHHLLLQLCPIANVVDATRAGLGP</sequence>
<accession>A0AAN8VYS3</accession>
<dbReference type="Gene3D" id="3.40.1190.20">
    <property type="match status" value="2"/>
</dbReference>
<evidence type="ECO:0000256" key="4">
    <source>
        <dbReference type="ARBA" id="ARBA00012119"/>
    </source>
</evidence>
<evidence type="ECO:0000256" key="2">
    <source>
        <dbReference type="ARBA" id="ARBA00004801"/>
    </source>
</evidence>
<keyword evidence="9 11" id="KW-0067">ATP-binding</keyword>
<dbReference type="EMBL" id="JBAMMX010000004">
    <property type="protein sequence ID" value="KAK6942804.1"/>
    <property type="molecule type" value="Genomic_DNA"/>
</dbReference>
<keyword evidence="6 11" id="KW-0660">Purine salvage</keyword>
<dbReference type="CDD" id="cd01168">
    <property type="entry name" value="adenosine_kinase"/>
    <property type="match status" value="1"/>
</dbReference>
<reference evidence="13 14" key="1">
    <citation type="submission" date="2023-12" db="EMBL/GenBank/DDBJ databases">
        <title>A high-quality genome assembly for Dillenia turbinata (Dilleniales).</title>
        <authorList>
            <person name="Chanderbali A."/>
        </authorList>
    </citation>
    <scope>NUCLEOTIDE SEQUENCE [LARGE SCALE GENOMIC DNA]</scope>
    <source>
        <strain evidence="13">LSX21</strain>
        <tissue evidence="13">Leaf</tissue>
    </source>
</reference>
<dbReference type="InterPro" id="IPR001805">
    <property type="entry name" value="Adenokinase"/>
</dbReference>